<evidence type="ECO:0000256" key="1">
    <source>
        <dbReference type="SAM" id="Phobius"/>
    </source>
</evidence>
<organism evidence="2 3">
    <name type="scientific">Rapidithrix thailandica</name>
    <dbReference type="NCBI Taxonomy" id="413964"/>
    <lineage>
        <taxon>Bacteria</taxon>
        <taxon>Pseudomonadati</taxon>
        <taxon>Bacteroidota</taxon>
        <taxon>Cytophagia</taxon>
        <taxon>Cytophagales</taxon>
        <taxon>Flammeovirgaceae</taxon>
        <taxon>Rapidithrix</taxon>
    </lineage>
</organism>
<sequence length="164" mass="20093">MDKDYKLLGASVYYNSLVYIGFYIINTLFFNQNYIDYGFLVYFIITNTCLFFVFSLFHTSFEISVEDVVLRKEILSYKIIEKRYKKESIDKVVFSSSQWYNNFLGYKWLLFKFKDDRKPGKYLCWFYAFETIDDINCESKMIFENLASEFYRNHYDIEWYPEKQ</sequence>
<keyword evidence="1" id="KW-0812">Transmembrane</keyword>
<dbReference type="Proteomes" id="UP001403385">
    <property type="component" value="Unassembled WGS sequence"/>
</dbReference>
<dbReference type="RefSeq" id="WP_346824349.1">
    <property type="nucleotide sequence ID" value="NZ_JBDKWZ010000024.1"/>
</dbReference>
<feature type="transmembrane region" description="Helical" evidence="1">
    <location>
        <begin position="37"/>
        <end position="57"/>
    </location>
</feature>
<name>A0AAW9SGW7_9BACT</name>
<accession>A0AAW9SGW7</accession>
<reference evidence="2 3" key="1">
    <citation type="submission" date="2024-04" db="EMBL/GenBank/DDBJ databases">
        <title>Novel genus in family Flammeovirgaceae.</title>
        <authorList>
            <person name="Nguyen T.H."/>
            <person name="Vuong T.Q."/>
            <person name="Le H."/>
            <person name="Kim S.-G."/>
        </authorList>
    </citation>
    <scope>NUCLEOTIDE SEQUENCE [LARGE SCALE GENOMIC DNA]</scope>
    <source>
        <strain evidence="2 3">JCM 23209</strain>
    </source>
</reference>
<gene>
    <name evidence="2" type="ORF">AAG747_26885</name>
</gene>
<keyword evidence="3" id="KW-1185">Reference proteome</keyword>
<comment type="caution">
    <text evidence="2">The sequence shown here is derived from an EMBL/GenBank/DDBJ whole genome shotgun (WGS) entry which is preliminary data.</text>
</comment>
<evidence type="ECO:0000313" key="2">
    <source>
        <dbReference type="EMBL" id="MEN7551569.1"/>
    </source>
</evidence>
<evidence type="ECO:0000313" key="3">
    <source>
        <dbReference type="Proteomes" id="UP001403385"/>
    </source>
</evidence>
<keyword evidence="1" id="KW-1133">Transmembrane helix</keyword>
<dbReference type="AlphaFoldDB" id="A0AAW9SGW7"/>
<proteinExistence type="predicted"/>
<dbReference type="EMBL" id="JBDKWZ010000024">
    <property type="protein sequence ID" value="MEN7551569.1"/>
    <property type="molecule type" value="Genomic_DNA"/>
</dbReference>
<keyword evidence="1" id="KW-0472">Membrane</keyword>
<protein>
    <submittedName>
        <fullName evidence="2">Uncharacterized protein</fullName>
    </submittedName>
</protein>
<feature type="transmembrane region" description="Helical" evidence="1">
    <location>
        <begin position="12"/>
        <end position="31"/>
    </location>
</feature>